<dbReference type="Proteomes" id="UP000779900">
    <property type="component" value="Unassembled WGS sequence"/>
</dbReference>
<proteinExistence type="predicted"/>
<gene>
    <name evidence="1" type="ORF">FJY68_08180</name>
</gene>
<organism evidence="1 2">
    <name type="scientific">candidate division WOR-3 bacterium</name>
    <dbReference type="NCBI Taxonomy" id="2052148"/>
    <lineage>
        <taxon>Bacteria</taxon>
        <taxon>Bacteria division WOR-3</taxon>
    </lineage>
</organism>
<accession>A0A938BQ46</accession>
<dbReference type="AlphaFoldDB" id="A0A938BQ46"/>
<sequence length="88" mass="10222">MKKQKNRTGECHDCDEAEELIARYVGGEEDEELARKLLLHAQTCTECATLLRSLKRLVHYCSLEPTCEMPVTVRRELWVSIRREISSD</sequence>
<reference evidence="1" key="1">
    <citation type="submission" date="2019-03" db="EMBL/GenBank/DDBJ databases">
        <title>Lake Tanganyika Metagenome-Assembled Genomes (MAGs).</title>
        <authorList>
            <person name="Tran P."/>
        </authorList>
    </citation>
    <scope>NUCLEOTIDE SEQUENCE</scope>
    <source>
        <strain evidence="1">K_DeepCast_150m_m2_040</strain>
    </source>
</reference>
<comment type="caution">
    <text evidence="1">The sequence shown here is derived from an EMBL/GenBank/DDBJ whole genome shotgun (WGS) entry which is preliminary data.</text>
</comment>
<dbReference type="EMBL" id="VGIR01000045">
    <property type="protein sequence ID" value="MBM3331811.1"/>
    <property type="molecule type" value="Genomic_DNA"/>
</dbReference>
<protein>
    <submittedName>
        <fullName evidence="1">Zf-HC2 domain-containing protein</fullName>
    </submittedName>
</protein>
<name>A0A938BQ46_UNCW3</name>
<evidence type="ECO:0000313" key="2">
    <source>
        <dbReference type="Proteomes" id="UP000779900"/>
    </source>
</evidence>
<evidence type="ECO:0000313" key="1">
    <source>
        <dbReference type="EMBL" id="MBM3331811.1"/>
    </source>
</evidence>